<evidence type="ECO:0000313" key="2">
    <source>
        <dbReference type="WBParaSite" id="ES5_v2.g17752.t1"/>
    </source>
</evidence>
<organism evidence="1 2">
    <name type="scientific">Panagrolaimus sp. ES5</name>
    <dbReference type="NCBI Taxonomy" id="591445"/>
    <lineage>
        <taxon>Eukaryota</taxon>
        <taxon>Metazoa</taxon>
        <taxon>Ecdysozoa</taxon>
        <taxon>Nematoda</taxon>
        <taxon>Chromadorea</taxon>
        <taxon>Rhabditida</taxon>
        <taxon>Tylenchina</taxon>
        <taxon>Panagrolaimomorpha</taxon>
        <taxon>Panagrolaimoidea</taxon>
        <taxon>Panagrolaimidae</taxon>
        <taxon>Panagrolaimus</taxon>
    </lineage>
</organism>
<reference evidence="2" key="1">
    <citation type="submission" date="2022-11" db="UniProtKB">
        <authorList>
            <consortium name="WormBaseParasite"/>
        </authorList>
    </citation>
    <scope>IDENTIFICATION</scope>
</reference>
<dbReference type="WBParaSite" id="ES5_v2.g17752.t1">
    <property type="protein sequence ID" value="ES5_v2.g17752.t1"/>
    <property type="gene ID" value="ES5_v2.g17752"/>
</dbReference>
<name>A0AC34FKI3_9BILA</name>
<accession>A0AC34FKI3</accession>
<proteinExistence type="predicted"/>
<protein>
    <submittedName>
        <fullName evidence="2">Uncharacterized protein</fullName>
    </submittedName>
</protein>
<evidence type="ECO:0000313" key="1">
    <source>
        <dbReference type="Proteomes" id="UP000887579"/>
    </source>
</evidence>
<sequence length="169" mass="19020">MDDGSSSTIEITSQTMFCRAESSMALVTQYIKSLPIQDIIKILTPVKARLLSEDTILHINTLNFSVDHVVLPLTVKEVLEILGPQWQRWIHNPDATSPPNSHYDLHEHIKVGALDHIDAPPTDFVKEFIEGLTKKQKHALLLLIRDGLLTDESFLNVSTYTGPDRVQVQ</sequence>
<dbReference type="Proteomes" id="UP000887579">
    <property type="component" value="Unplaced"/>
</dbReference>